<feature type="compositionally biased region" description="Polar residues" evidence="1">
    <location>
        <begin position="1"/>
        <end position="22"/>
    </location>
</feature>
<dbReference type="Pfam" id="PF06772">
    <property type="entry name" value="LtrA"/>
    <property type="match status" value="1"/>
</dbReference>
<evidence type="ECO:0000256" key="1">
    <source>
        <dbReference type="SAM" id="MobiDB-lite"/>
    </source>
</evidence>
<dbReference type="PANTHER" id="PTHR36840:SF1">
    <property type="entry name" value="BLL5714 PROTEIN"/>
    <property type="match status" value="1"/>
</dbReference>
<protein>
    <recommendedName>
        <fullName evidence="5">Low temperature requirement protein LtrA</fullName>
    </recommendedName>
</protein>
<feature type="region of interest" description="Disordered" evidence="1">
    <location>
        <begin position="496"/>
        <end position="540"/>
    </location>
</feature>
<keyword evidence="4" id="KW-1185">Reference proteome</keyword>
<dbReference type="AlphaFoldDB" id="A0A5D3ATA0"/>
<dbReference type="PANTHER" id="PTHR36840">
    <property type="entry name" value="BLL5714 PROTEIN"/>
    <property type="match status" value="1"/>
</dbReference>
<feature type="transmembrane region" description="Helical" evidence="2">
    <location>
        <begin position="177"/>
        <end position="199"/>
    </location>
</feature>
<feature type="region of interest" description="Disordered" evidence="1">
    <location>
        <begin position="1"/>
        <end position="24"/>
    </location>
</feature>
<comment type="caution">
    <text evidence="3">The sequence shown here is derived from an EMBL/GenBank/DDBJ whole genome shotgun (WGS) entry which is preliminary data.</text>
</comment>
<feature type="transmembrane region" description="Helical" evidence="2">
    <location>
        <begin position="340"/>
        <end position="357"/>
    </location>
</feature>
<keyword evidence="2" id="KW-0472">Membrane</keyword>
<feature type="compositionally biased region" description="Basic and acidic residues" evidence="1">
    <location>
        <begin position="502"/>
        <end position="520"/>
    </location>
</feature>
<feature type="transmembrane region" description="Helical" evidence="2">
    <location>
        <begin position="445"/>
        <end position="464"/>
    </location>
</feature>
<dbReference type="EMBL" id="NIDF01000088">
    <property type="protein sequence ID" value="TYJ53469.1"/>
    <property type="molecule type" value="Genomic_DNA"/>
</dbReference>
<dbReference type="InterPro" id="IPR010640">
    <property type="entry name" value="Low_temperature_requirement_A"/>
</dbReference>
<keyword evidence="2" id="KW-1133">Transmembrane helix</keyword>
<feature type="transmembrane region" description="Helical" evidence="2">
    <location>
        <begin position="139"/>
        <end position="157"/>
    </location>
</feature>
<evidence type="ECO:0000313" key="3">
    <source>
        <dbReference type="EMBL" id="TYJ53469.1"/>
    </source>
</evidence>
<evidence type="ECO:0000256" key="2">
    <source>
        <dbReference type="SAM" id="Phobius"/>
    </source>
</evidence>
<feature type="transmembrane region" description="Helical" evidence="2">
    <location>
        <begin position="211"/>
        <end position="231"/>
    </location>
</feature>
<feature type="transmembrane region" description="Helical" evidence="2">
    <location>
        <begin position="470"/>
        <end position="490"/>
    </location>
</feature>
<evidence type="ECO:0000313" key="4">
    <source>
        <dbReference type="Proteomes" id="UP000322245"/>
    </source>
</evidence>
<keyword evidence="2" id="KW-0812">Transmembrane</keyword>
<evidence type="ECO:0008006" key="5">
    <source>
        <dbReference type="Google" id="ProtNLM"/>
    </source>
</evidence>
<name>A0A5D3ATA0_9TREE</name>
<accession>A0A5D3ATA0</accession>
<dbReference type="Proteomes" id="UP000322245">
    <property type="component" value="Unassembled WGS sequence"/>
</dbReference>
<organism evidence="3 4">
    <name type="scientific">Cryptococcus floricola</name>
    <dbReference type="NCBI Taxonomy" id="2591691"/>
    <lineage>
        <taxon>Eukaryota</taxon>
        <taxon>Fungi</taxon>
        <taxon>Dikarya</taxon>
        <taxon>Basidiomycota</taxon>
        <taxon>Agaricomycotina</taxon>
        <taxon>Tremellomycetes</taxon>
        <taxon>Tremellales</taxon>
        <taxon>Cryptococcaceae</taxon>
        <taxon>Cryptococcus</taxon>
    </lineage>
</organism>
<feature type="transmembrane region" description="Helical" evidence="2">
    <location>
        <begin position="412"/>
        <end position="433"/>
    </location>
</feature>
<reference evidence="3 4" key="1">
    <citation type="submission" date="2017-05" db="EMBL/GenBank/DDBJ databases">
        <title>The Genome Sequence of Tsuchiyaea wingfieldii DSM 27421.</title>
        <authorList>
            <person name="Cuomo C."/>
            <person name="Passer A."/>
            <person name="Billmyre B."/>
            <person name="Heitman J."/>
        </authorList>
    </citation>
    <scope>NUCLEOTIDE SEQUENCE [LARGE SCALE GENOMIC DNA]</scope>
    <source>
        <strain evidence="3 4">DSM 27421</strain>
    </source>
</reference>
<proteinExistence type="predicted"/>
<sequence length="540" mass="60434">MTGTPTAANGALSTSHSQTLDSKVSRRGAFGGEDHLVYTEELGEEEFKPLRVRELVRPPVVRQWMEDGKIYREPSPHETPRIELFFDLLFVAIVHQLADAAIEEPGGKSVARFVLTFWPSWSIWEEARKFSNQSGTDDLLHRVWVLIGMMTLIGYSANASAIEIHLEGEEEELDHSAVRAAVSFWLVIKLTRVVVLFYYALKLPKFRSAHIWKAVAVLVPMFVLLPLIWVTSRPAQIVLATLLIIIDIMRIDLIFLLVRGRIHAYRQRRQEGIKGLQAWGFKGWHRMPDVNGGGAVPVVNIEHATERLGAFIVIVLGEMVMNVVYTAAKGEMGVSHEFGKAAFGLMVAWALNYLYMLPSEPSAEYEHALRRSWLTGVCFNFFHWPLSASLVLASAACGKMVANDEVETGVHWYWGCGVGFAMLFIALLDLTHFDLAPGEARIPRSIRAILCLAAALSLILFSFGTQHMPSTGILAITVGITWFTLAVSIYGQLPKPGGSTTQEREELERRREEDERRSVEVVEAVGGSGQERERERQDLV</sequence>
<feature type="compositionally biased region" description="Basic and acidic residues" evidence="1">
    <location>
        <begin position="530"/>
        <end position="540"/>
    </location>
</feature>
<gene>
    <name evidence="3" type="ORF">B9479_005913</name>
</gene>
<feature type="transmembrane region" description="Helical" evidence="2">
    <location>
        <begin position="237"/>
        <end position="258"/>
    </location>
</feature>
<feature type="transmembrane region" description="Helical" evidence="2">
    <location>
        <begin position="373"/>
        <end position="392"/>
    </location>
</feature>